<dbReference type="NCBIfam" id="NF002211">
    <property type="entry name" value="PRK01103.1"/>
    <property type="match status" value="1"/>
</dbReference>
<evidence type="ECO:0000256" key="14">
    <source>
        <dbReference type="ARBA" id="ARBA00044632"/>
    </source>
</evidence>
<keyword evidence="4 15" id="KW-0479">Metal-binding</keyword>
<keyword evidence="7 15" id="KW-0378">Hydrolase</keyword>
<feature type="active site" description="Proton donor" evidence="15">
    <location>
        <position position="3"/>
    </location>
</feature>
<evidence type="ECO:0000256" key="12">
    <source>
        <dbReference type="ARBA" id="ARBA00023268"/>
    </source>
</evidence>
<dbReference type="HAMAP" id="MF_00103">
    <property type="entry name" value="Fapy_DNA_glycosyl"/>
    <property type="match status" value="1"/>
</dbReference>
<dbReference type="PROSITE" id="PS01242">
    <property type="entry name" value="ZF_FPG_1"/>
    <property type="match status" value="1"/>
</dbReference>
<dbReference type="Proteomes" id="UP000012019">
    <property type="component" value="Unassembled WGS sequence"/>
</dbReference>
<feature type="active site" description="Proton donor; for delta-elimination activity" evidence="15">
    <location>
        <position position="263"/>
    </location>
</feature>
<evidence type="ECO:0000259" key="16">
    <source>
        <dbReference type="PROSITE" id="PS51066"/>
    </source>
</evidence>
<evidence type="ECO:0000256" key="4">
    <source>
        <dbReference type="ARBA" id="ARBA00022723"/>
    </source>
</evidence>
<evidence type="ECO:0000256" key="15">
    <source>
        <dbReference type="HAMAP-Rule" id="MF_00103"/>
    </source>
</evidence>
<feature type="binding site" evidence="15">
    <location>
        <position position="154"/>
    </location>
    <ligand>
        <name>DNA</name>
        <dbReference type="ChEBI" id="CHEBI:16991"/>
    </ligand>
</feature>
<feature type="domain" description="FPG-type" evidence="16">
    <location>
        <begin position="239"/>
        <end position="273"/>
    </location>
</feature>
<dbReference type="Gene3D" id="1.10.8.50">
    <property type="match status" value="1"/>
</dbReference>
<proteinExistence type="inferred from homology"/>
<gene>
    <name evidence="15" type="primary">mutM</name>
    <name evidence="15" type="synonym">fpg</name>
    <name evidence="18" type="ORF">MPL1_06405</name>
</gene>
<dbReference type="PATRIC" id="fig|1286106.3.peg.1289"/>
<sequence>MPELPEVETSRRGIAPFLEQQNIAEVIVRDHRLRWPVNPDLPQILAEQRVHQIRRRAKYLLFDCDSGTLLIHLGMSGRLRVLDASQPLQPDKHDHVDIVFENGYRLRYTDPRRFGAVIWTHEPVELHPLLSHLGPEPLEADFDADYLLDKASKRQVAIKTFIMNAEIVVGVGNIYASEALFMAGIHPKMITAQLKRNQAFKLVEAIKAVLGKAIAAGGTTLRDFRDSEGNPGYFAQELQVYNRAGLGCRQCGHPIELFRQANRATYFCPACQGL</sequence>
<dbReference type="Pfam" id="PF01149">
    <property type="entry name" value="Fapy_DNA_glyco"/>
    <property type="match status" value="1"/>
</dbReference>
<comment type="caution">
    <text evidence="18">The sequence shown here is derived from an EMBL/GenBank/DDBJ whole genome shotgun (WGS) entry which is preliminary data.</text>
</comment>
<dbReference type="InterPro" id="IPR015886">
    <property type="entry name" value="H2TH_FPG"/>
</dbReference>
<evidence type="ECO:0000259" key="17">
    <source>
        <dbReference type="PROSITE" id="PS51068"/>
    </source>
</evidence>
<keyword evidence="11 15" id="KW-0456">Lyase</keyword>
<dbReference type="CDD" id="cd08966">
    <property type="entry name" value="EcFpg-like_N"/>
    <property type="match status" value="1"/>
</dbReference>
<keyword evidence="6 15" id="KW-0863">Zinc-finger</keyword>
<evidence type="ECO:0000256" key="5">
    <source>
        <dbReference type="ARBA" id="ARBA00022763"/>
    </source>
</evidence>
<dbReference type="Pfam" id="PF06831">
    <property type="entry name" value="H2TH"/>
    <property type="match status" value="1"/>
</dbReference>
<comment type="subunit">
    <text evidence="3 15">Monomer.</text>
</comment>
<keyword evidence="19" id="KW-1185">Reference proteome</keyword>
<dbReference type="InterPro" id="IPR012319">
    <property type="entry name" value="FPG_cat"/>
</dbReference>
<evidence type="ECO:0000256" key="13">
    <source>
        <dbReference type="ARBA" id="ARBA00023295"/>
    </source>
</evidence>
<keyword evidence="12 15" id="KW-0511">Multifunctional enzyme</keyword>
<dbReference type="GO" id="GO:0140078">
    <property type="term" value="F:class I DNA-(apurinic or apyrimidinic site) endonuclease activity"/>
    <property type="evidence" value="ECO:0007669"/>
    <property type="project" value="UniProtKB-EC"/>
</dbReference>
<dbReference type="NCBIfam" id="TIGR00577">
    <property type="entry name" value="fpg"/>
    <property type="match status" value="1"/>
</dbReference>
<dbReference type="InterPro" id="IPR010663">
    <property type="entry name" value="Znf_FPG/IleRS"/>
</dbReference>
<dbReference type="InterPro" id="IPR010979">
    <property type="entry name" value="Ribosomal_uS13-like_H2TH"/>
</dbReference>
<evidence type="ECO:0000256" key="11">
    <source>
        <dbReference type="ARBA" id="ARBA00023239"/>
    </source>
</evidence>
<dbReference type="FunFam" id="3.20.190.10:FF:000001">
    <property type="entry name" value="Formamidopyrimidine-DNA glycosylase"/>
    <property type="match status" value="1"/>
</dbReference>
<protein>
    <recommendedName>
        <fullName evidence="15">Formamidopyrimidine-DNA glycosylase</fullName>
        <shortName evidence="15">Fapy-DNA glycosylase</shortName>
        <ecNumber evidence="15">3.2.2.23</ecNumber>
    </recommendedName>
    <alternativeName>
        <fullName evidence="15">DNA-(apurinic or apyrimidinic site) lyase MutM</fullName>
        <shortName evidence="15">AP lyase MutM</shortName>
        <ecNumber evidence="15">4.2.99.18</ecNumber>
    </alternativeName>
</protein>
<dbReference type="GO" id="GO:0006284">
    <property type="term" value="P:base-excision repair"/>
    <property type="evidence" value="ECO:0007669"/>
    <property type="project" value="InterPro"/>
</dbReference>
<evidence type="ECO:0000313" key="19">
    <source>
        <dbReference type="Proteomes" id="UP000012019"/>
    </source>
</evidence>
<dbReference type="SUPFAM" id="SSF46946">
    <property type="entry name" value="S13-like H2TH domain"/>
    <property type="match status" value="1"/>
</dbReference>
<feature type="domain" description="Formamidopyrimidine-DNA glycosylase catalytic" evidence="17">
    <location>
        <begin position="2"/>
        <end position="115"/>
    </location>
</feature>
<dbReference type="InterPro" id="IPR020629">
    <property type="entry name" value="FPG_Glyclase"/>
</dbReference>
<dbReference type="InterPro" id="IPR015887">
    <property type="entry name" value="DNA_glyclase_Znf_dom_DNA_BS"/>
</dbReference>
<evidence type="ECO:0000256" key="9">
    <source>
        <dbReference type="ARBA" id="ARBA00023125"/>
    </source>
</evidence>
<dbReference type="SMART" id="SM00898">
    <property type="entry name" value="Fapy_DNA_glyco"/>
    <property type="match status" value="1"/>
</dbReference>
<dbReference type="GO" id="GO:0034039">
    <property type="term" value="F:8-oxo-7,8-dihydroguanine DNA N-glycosylase activity"/>
    <property type="evidence" value="ECO:0007669"/>
    <property type="project" value="TreeGrafter"/>
</dbReference>
<evidence type="ECO:0000256" key="2">
    <source>
        <dbReference type="ARBA" id="ARBA00009409"/>
    </source>
</evidence>
<dbReference type="PROSITE" id="PS51068">
    <property type="entry name" value="FPG_CAT"/>
    <property type="match status" value="1"/>
</dbReference>
<dbReference type="InterPro" id="IPR035937">
    <property type="entry name" value="FPG_N"/>
</dbReference>
<dbReference type="SMART" id="SM01232">
    <property type="entry name" value="H2TH"/>
    <property type="match status" value="1"/>
</dbReference>
<evidence type="ECO:0000256" key="1">
    <source>
        <dbReference type="ARBA" id="ARBA00001668"/>
    </source>
</evidence>
<dbReference type="PANTHER" id="PTHR22993">
    <property type="entry name" value="FORMAMIDOPYRIMIDINE-DNA GLYCOSYLASE"/>
    <property type="match status" value="1"/>
</dbReference>
<dbReference type="OrthoDB" id="9800855at2"/>
<dbReference type="STRING" id="1286106.MPL1_06405"/>
<keyword evidence="5 15" id="KW-0227">DNA damage</keyword>
<dbReference type="PROSITE" id="PS51066">
    <property type="entry name" value="ZF_FPG_2"/>
    <property type="match status" value="1"/>
</dbReference>
<dbReference type="Gene3D" id="3.20.190.10">
    <property type="entry name" value="MutM-like, N-terminal"/>
    <property type="match status" value="1"/>
</dbReference>
<name>M7PH35_9GAMM</name>
<comment type="catalytic activity">
    <reaction evidence="1 15">
        <text>Hydrolysis of DNA containing ring-opened 7-methylguanine residues, releasing 2,6-diamino-4-hydroxy-5-(N-methyl)formamidopyrimidine.</text>
        <dbReference type="EC" id="3.2.2.23"/>
    </reaction>
</comment>
<feature type="binding site" evidence="15">
    <location>
        <position position="93"/>
    </location>
    <ligand>
        <name>DNA</name>
        <dbReference type="ChEBI" id="CHEBI:16991"/>
    </ligand>
</feature>
<keyword evidence="13 15" id="KW-0326">Glycosidase</keyword>
<dbReference type="PANTHER" id="PTHR22993:SF9">
    <property type="entry name" value="FORMAMIDOPYRIMIDINE-DNA GLYCOSYLASE"/>
    <property type="match status" value="1"/>
</dbReference>
<dbReference type="EC" id="4.2.99.18" evidence="15"/>
<evidence type="ECO:0000256" key="7">
    <source>
        <dbReference type="ARBA" id="ARBA00022801"/>
    </source>
</evidence>
<evidence type="ECO:0000256" key="3">
    <source>
        <dbReference type="ARBA" id="ARBA00011245"/>
    </source>
</evidence>
<dbReference type="SUPFAM" id="SSF57716">
    <property type="entry name" value="Glucocorticoid receptor-like (DNA-binding domain)"/>
    <property type="match status" value="1"/>
</dbReference>
<accession>M7PH35</accession>
<comment type="catalytic activity">
    <reaction evidence="14 15">
        <text>2'-deoxyribonucleotide-(2'-deoxyribose 5'-phosphate)-2'-deoxyribonucleotide-DNA = a 3'-end 2'-deoxyribonucleotide-(2,3-dehydro-2,3-deoxyribose 5'-phosphate)-DNA + a 5'-end 5'-phospho-2'-deoxyribonucleoside-DNA + H(+)</text>
        <dbReference type="Rhea" id="RHEA:66592"/>
        <dbReference type="Rhea" id="RHEA-COMP:13180"/>
        <dbReference type="Rhea" id="RHEA-COMP:16897"/>
        <dbReference type="Rhea" id="RHEA-COMP:17067"/>
        <dbReference type="ChEBI" id="CHEBI:15378"/>
        <dbReference type="ChEBI" id="CHEBI:136412"/>
        <dbReference type="ChEBI" id="CHEBI:157695"/>
        <dbReference type="ChEBI" id="CHEBI:167181"/>
        <dbReference type="EC" id="4.2.99.18"/>
    </reaction>
</comment>
<comment type="similarity">
    <text evidence="2 15">Belongs to the FPG family.</text>
</comment>
<dbReference type="FunFam" id="1.10.8.50:FF:000003">
    <property type="entry name" value="Formamidopyrimidine-DNA glycosylase"/>
    <property type="match status" value="1"/>
</dbReference>
<feature type="binding site" evidence="15">
    <location>
        <position position="112"/>
    </location>
    <ligand>
        <name>DNA</name>
        <dbReference type="ChEBI" id="CHEBI:16991"/>
    </ligand>
</feature>
<dbReference type="AlphaFoldDB" id="M7PH35"/>
<dbReference type="GO" id="GO:0003684">
    <property type="term" value="F:damaged DNA binding"/>
    <property type="evidence" value="ECO:0007669"/>
    <property type="project" value="InterPro"/>
</dbReference>
<dbReference type="eggNOG" id="COG0266">
    <property type="taxonomic scope" value="Bacteria"/>
</dbReference>
<organism evidence="18 19">
    <name type="scientific">Methylophaga lonarensis MPL</name>
    <dbReference type="NCBI Taxonomy" id="1286106"/>
    <lineage>
        <taxon>Bacteria</taxon>
        <taxon>Pseudomonadati</taxon>
        <taxon>Pseudomonadota</taxon>
        <taxon>Gammaproteobacteria</taxon>
        <taxon>Thiotrichales</taxon>
        <taxon>Piscirickettsiaceae</taxon>
        <taxon>Methylophaga</taxon>
    </lineage>
</organism>
<keyword evidence="10 15" id="KW-0234">DNA repair</keyword>
<comment type="function">
    <text evidence="15">Involved in base excision repair of DNA damaged by oxidation or by mutagenic agents. Acts as DNA glycosylase that recognizes and removes damaged bases. Has a preference for oxidized purines, such as 7,8-dihydro-8-oxoguanine (8-oxoG). Has AP (apurinic/apyrimidinic) lyase activity and introduces nicks in the DNA strand. Cleaves the DNA backbone by beta-delta elimination to generate a single-strand break at the site of the removed base with both 3'- and 5'-phosphates.</text>
</comment>
<dbReference type="EMBL" id="APHR01000031">
    <property type="protein sequence ID" value="EMR13210.1"/>
    <property type="molecule type" value="Genomic_DNA"/>
</dbReference>
<dbReference type="RefSeq" id="WP_009726279.1">
    <property type="nucleotide sequence ID" value="NZ_APHR01000031.1"/>
</dbReference>
<keyword evidence="8 15" id="KW-0862">Zinc</keyword>
<feature type="active site" description="Proton donor; for beta-elimination activity" evidence="15">
    <location>
        <position position="58"/>
    </location>
</feature>
<keyword evidence="9 15" id="KW-0238">DNA-binding</keyword>
<dbReference type="GO" id="GO:0008270">
    <property type="term" value="F:zinc ion binding"/>
    <property type="evidence" value="ECO:0007669"/>
    <property type="project" value="UniProtKB-UniRule"/>
</dbReference>
<comment type="cofactor">
    <cofactor evidence="15">
        <name>Zn(2+)</name>
        <dbReference type="ChEBI" id="CHEBI:29105"/>
    </cofactor>
    <text evidence="15">Binds 1 zinc ion per subunit.</text>
</comment>
<reference evidence="18 19" key="1">
    <citation type="journal article" date="2013" name="Genome Announc.">
        <title>Draft Genome Sequence of Methylophaga lonarensis MPLT, a Haloalkaliphilic (Non-Methane-Utilizing) Methylotroph.</title>
        <authorList>
            <person name="Shetty S.A."/>
            <person name="Marathe N.P."/>
            <person name="Munot H."/>
            <person name="Antony C.P."/>
            <person name="Dhotre D.P."/>
            <person name="Murrell J.C."/>
            <person name="Shouche Y.S."/>
        </authorList>
    </citation>
    <scope>NUCLEOTIDE SEQUENCE [LARGE SCALE GENOMIC DNA]</scope>
    <source>
        <strain evidence="18 19">MPL</strain>
    </source>
</reference>
<evidence type="ECO:0000256" key="6">
    <source>
        <dbReference type="ARBA" id="ARBA00022771"/>
    </source>
</evidence>
<dbReference type="Pfam" id="PF06827">
    <property type="entry name" value="zf-FPG_IleRS"/>
    <property type="match status" value="1"/>
</dbReference>
<evidence type="ECO:0000256" key="8">
    <source>
        <dbReference type="ARBA" id="ARBA00022833"/>
    </source>
</evidence>
<dbReference type="SUPFAM" id="SSF81624">
    <property type="entry name" value="N-terminal domain of MutM-like DNA repair proteins"/>
    <property type="match status" value="1"/>
</dbReference>
<dbReference type="EC" id="3.2.2.23" evidence="15"/>
<dbReference type="InterPro" id="IPR000214">
    <property type="entry name" value="Znf_DNA_glyclase/AP_lyase"/>
</dbReference>
<evidence type="ECO:0000313" key="18">
    <source>
        <dbReference type="EMBL" id="EMR13210.1"/>
    </source>
</evidence>
<evidence type="ECO:0000256" key="10">
    <source>
        <dbReference type="ARBA" id="ARBA00023204"/>
    </source>
</evidence>
<feature type="active site" description="Schiff-base intermediate with DNA" evidence="15">
    <location>
        <position position="2"/>
    </location>
</feature>